<feature type="transmembrane region" description="Helical" evidence="1">
    <location>
        <begin position="112"/>
        <end position="134"/>
    </location>
</feature>
<accession>A0ABT1LVI9</accession>
<dbReference type="RefSeq" id="WP_255057871.1">
    <property type="nucleotide sequence ID" value="NZ_JANDBD010000001.1"/>
</dbReference>
<organism evidence="2 3">
    <name type="scientific">Mycolicibacterium arenosum</name>
    <dbReference type="NCBI Taxonomy" id="2952157"/>
    <lineage>
        <taxon>Bacteria</taxon>
        <taxon>Bacillati</taxon>
        <taxon>Actinomycetota</taxon>
        <taxon>Actinomycetes</taxon>
        <taxon>Mycobacteriales</taxon>
        <taxon>Mycobacteriaceae</taxon>
        <taxon>Mycolicibacterium</taxon>
    </lineage>
</organism>
<sequence length="275" mass="29190">MTTDLAPQHRSATSALRWVAAALSASQLVTPPVIMSVYGDFLSARATNDAVITPAGYAFSIWGLITLLCTVSFVGVARRGLNAPWETRLLVEVSVVFTGFTAWLLVAAQDWLWLSVAVFAVMVVLLIDVMRLLVRHADQVATPTWLRRLTTTSLGLYLGWSSIAVCVNVAAALIDGGWSPSEYLWQAVVLVVATLVGLGLTVFVRADLGYVAAVLWAFVAVVIGAAQNDAVPLSVAAAAASVLVLVTAVVLRVRDGRTGHHPVSTGAHPLGHRSR</sequence>
<dbReference type="Proteomes" id="UP001651690">
    <property type="component" value="Unassembled WGS sequence"/>
</dbReference>
<comment type="caution">
    <text evidence="2">The sequence shown here is derived from an EMBL/GenBank/DDBJ whole genome shotgun (WGS) entry which is preliminary data.</text>
</comment>
<feature type="transmembrane region" description="Helical" evidence="1">
    <location>
        <begin position="154"/>
        <end position="177"/>
    </location>
</feature>
<feature type="transmembrane region" description="Helical" evidence="1">
    <location>
        <begin position="183"/>
        <end position="203"/>
    </location>
</feature>
<keyword evidence="3" id="KW-1185">Reference proteome</keyword>
<reference evidence="2 3" key="1">
    <citation type="submission" date="2022-06" db="EMBL/GenBank/DDBJ databases">
        <title>Mycolicibacterium sp. CAU 1645 isolated from seawater.</title>
        <authorList>
            <person name="Kim W."/>
        </authorList>
    </citation>
    <scope>NUCLEOTIDE SEQUENCE [LARGE SCALE GENOMIC DNA]</scope>
    <source>
        <strain evidence="2 3">CAU 1645</strain>
    </source>
</reference>
<keyword evidence="1" id="KW-0812">Transmembrane</keyword>
<keyword evidence="1" id="KW-1133">Transmembrane helix</keyword>
<protein>
    <recommendedName>
        <fullName evidence="4">MFS transporter</fullName>
    </recommendedName>
</protein>
<name>A0ABT1LVI9_9MYCO</name>
<evidence type="ECO:0000256" key="1">
    <source>
        <dbReference type="SAM" id="Phobius"/>
    </source>
</evidence>
<gene>
    <name evidence="2" type="ORF">NM203_01735</name>
</gene>
<proteinExistence type="predicted"/>
<feature type="transmembrane region" description="Helical" evidence="1">
    <location>
        <begin position="89"/>
        <end position="106"/>
    </location>
</feature>
<evidence type="ECO:0000313" key="3">
    <source>
        <dbReference type="Proteomes" id="UP001651690"/>
    </source>
</evidence>
<feature type="transmembrane region" description="Helical" evidence="1">
    <location>
        <begin position="210"/>
        <end position="227"/>
    </location>
</feature>
<evidence type="ECO:0008006" key="4">
    <source>
        <dbReference type="Google" id="ProtNLM"/>
    </source>
</evidence>
<dbReference type="EMBL" id="JANDBD010000001">
    <property type="protein sequence ID" value="MCP9270901.1"/>
    <property type="molecule type" value="Genomic_DNA"/>
</dbReference>
<feature type="transmembrane region" description="Helical" evidence="1">
    <location>
        <begin position="15"/>
        <end position="35"/>
    </location>
</feature>
<keyword evidence="1" id="KW-0472">Membrane</keyword>
<feature type="transmembrane region" description="Helical" evidence="1">
    <location>
        <begin position="55"/>
        <end position="77"/>
    </location>
</feature>
<evidence type="ECO:0000313" key="2">
    <source>
        <dbReference type="EMBL" id="MCP9270901.1"/>
    </source>
</evidence>
<feature type="transmembrane region" description="Helical" evidence="1">
    <location>
        <begin position="233"/>
        <end position="251"/>
    </location>
</feature>